<name>A0A2P2MVS2_RHIMU</name>
<dbReference type="AlphaFoldDB" id="A0A2P2MVS2"/>
<evidence type="ECO:0000313" key="2">
    <source>
        <dbReference type="EMBL" id="MBX34320.1"/>
    </source>
</evidence>
<organism evidence="2">
    <name type="scientific">Rhizophora mucronata</name>
    <name type="common">Asiatic mangrove</name>
    <dbReference type="NCBI Taxonomy" id="61149"/>
    <lineage>
        <taxon>Eukaryota</taxon>
        <taxon>Viridiplantae</taxon>
        <taxon>Streptophyta</taxon>
        <taxon>Embryophyta</taxon>
        <taxon>Tracheophyta</taxon>
        <taxon>Spermatophyta</taxon>
        <taxon>Magnoliopsida</taxon>
        <taxon>eudicotyledons</taxon>
        <taxon>Gunneridae</taxon>
        <taxon>Pentapetalae</taxon>
        <taxon>rosids</taxon>
        <taxon>fabids</taxon>
        <taxon>Malpighiales</taxon>
        <taxon>Rhizophoraceae</taxon>
        <taxon>Rhizophora</taxon>
    </lineage>
</organism>
<feature type="transmembrane region" description="Helical" evidence="1">
    <location>
        <begin position="21"/>
        <end position="43"/>
    </location>
</feature>
<keyword evidence="1" id="KW-0472">Membrane</keyword>
<sequence>MAERQRRSTLVNRRLRFLISMIAFKTLFATSLTLSDICIHLLSPYFFSHFFIVFSRGFHLVMGGSGLVLFVFEAFKL</sequence>
<feature type="transmembrane region" description="Helical" evidence="1">
    <location>
        <begin position="49"/>
        <end position="72"/>
    </location>
</feature>
<reference evidence="2" key="1">
    <citation type="submission" date="2018-02" db="EMBL/GenBank/DDBJ databases">
        <title>Rhizophora mucronata_Transcriptome.</title>
        <authorList>
            <person name="Meera S.P."/>
            <person name="Sreeshan A."/>
            <person name="Augustine A."/>
        </authorList>
    </citation>
    <scope>NUCLEOTIDE SEQUENCE</scope>
    <source>
        <tissue evidence="2">Leaf</tissue>
    </source>
</reference>
<evidence type="ECO:0000256" key="1">
    <source>
        <dbReference type="SAM" id="Phobius"/>
    </source>
</evidence>
<proteinExistence type="predicted"/>
<keyword evidence="1" id="KW-1133">Transmembrane helix</keyword>
<keyword evidence="1" id="KW-0812">Transmembrane</keyword>
<accession>A0A2P2MVS2</accession>
<dbReference type="EMBL" id="GGEC01053836">
    <property type="protein sequence ID" value="MBX34320.1"/>
    <property type="molecule type" value="Transcribed_RNA"/>
</dbReference>
<dbReference type="EMBL" id="GGEC01053846">
    <property type="protein sequence ID" value="MBX34330.1"/>
    <property type="molecule type" value="Transcribed_RNA"/>
</dbReference>
<protein>
    <submittedName>
        <fullName evidence="2">Uncharacterized protein</fullName>
    </submittedName>
</protein>